<organism evidence="2 3">
    <name type="scientific">Austropuccinia psidii MF-1</name>
    <dbReference type="NCBI Taxonomy" id="1389203"/>
    <lineage>
        <taxon>Eukaryota</taxon>
        <taxon>Fungi</taxon>
        <taxon>Dikarya</taxon>
        <taxon>Basidiomycota</taxon>
        <taxon>Pucciniomycotina</taxon>
        <taxon>Pucciniomycetes</taxon>
        <taxon>Pucciniales</taxon>
        <taxon>Sphaerophragmiaceae</taxon>
        <taxon>Austropuccinia</taxon>
    </lineage>
</organism>
<sequence length="98" mass="10845">MPSTRSGASYSPSRTSQKGYRHHYGRSQSVTEGQGEVNGCQIEKLYHSDADNTALPSKRTENTTRNLSGHLKSHQGSLQQCLAAQRVTDPCRSVEQMH</sequence>
<proteinExistence type="predicted"/>
<evidence type="ECO:0000256" key="1">
    <source>
        <dbReference type="SAM" id="MobiDB-lite"/>
    </source>
</evidence>
<dbReference type="Proteomes" id="UP000765509">
    <property type="component" value="Unassembled WGS sequence"/>
</dbReference>
<accession>A0A9Q3CWN2</accession>
<evidence type="ECO:0000313" key="2">
    <source>
        <dbReference type="EMBL" id="MBW0491313.1"/>
    </source>
</evidence>
<feature type="compositionally biased region" description="Polar residues" evidence="1">
    <location>
        <begin position="1"/>
        <end position="18"/>
    </location>
</feature>
<name>A0A9Q3CWN2_9BASI</name>
<comment type="caution">
    <text evidence="2">The sequence shown here is derived from an EMBL/GenBank/DDBJ whole genome shotgun (WGS) entry which is preliminary data.</text>
</comment>
<dbReference type="AlphaFoldDB" id="A0A9Q3CWN2"/>
<feature type="region of interest" description="Disordered" evidence="1">
    <location>
        <begin position="1"/>
        <end position="36"/>
    </location>
</feature>
<dbReference type="EMBL" id="AVOT02011017">
    <property type="protein sequence ID" value="MBW0491313.1"/>
    <property type="molecule type" value="Genomic_DNA"/>
</dbReference>
<reference evidence="2" key="1">
    <citation type="submission" date="2021-03" db="EMBL/GenBank/DDBJ databases">
        <title>Draft genome sequence of rust myrtle Austropuccinia psidii MF-1, a brazilian biotype.</title>
        <authorList>
            <person name="Quecine M.C."/>
            <person name="Pachon D.M.R."/>
            <person name="Bonatelli M.L."/>
            <person name="Correr F.H."/>
            <person name="Franceschini L.M."/>
            <person name="Leite T.F."/>
            <person name="Margarido G.R.A."/>
            <person name="Almeida C.A."/>
            <person name="Ferrarezi J.A."/>
            <person name="Labate C.A."/>
        </authorList>
    </citation>
    <scope>NUCLEOTIDE SEQUENCE</scope>
    <source>
        <strain evidence="2">MF-1</strain>
    </source>
</reference>
<evidence type="ECO:0000313" key="3">
    <source>
        <dbReference type="Proteomes" id="UP000765509"/>
    </source>
</evidence>
<protein>
    <submittedName>
        <fullName evidence="2">Uncharacterized protein</fullName>
    </submittedName>
</protein>
<feature type="region of interest" description="Disordered" evidence="1">
    <location>
        <begin position="48"/>
        <end position="70"/>
    </location>
</feature>
<keyword evidence="3" id="KW-1185">Reference proteome</keyword>
<gene>
    <name evidence="2" type="ORF">O181_031028</name>
</gene>